<evidence type="ECO:0000256" key="4">
    <source>
        <dbReference type="ARBA" id="ARBA00023014"/>
    </source>
</evidence>
<evidence type="ECO:0000259" key="7">
    <source>
        <dbReference type="PROSITE" id="PS51296"/>
    </source>
</evidence>
<accession>D8PGT6</accession>
<dbReference type="InterPro" id="IPR036922">
    <property type="entry name" value="Rieske_2Fe-2S_sf"/>
</dbReference>
<dbReference type="OrthoDB" id="7809559at2"/>
<keyword evidence="1" id="KW-0001">2Fe-2S</keyword>
<dbReference type="PANTHER" id="PTHR21496">
    <property type="entry name" value="FERREDOXIN-RELATED"/>
    <property type="match status" value="1"/>
</dbReference>
<dbReference type="SUPFAM" id="SSF50022">
    <property type="entry name" value="ISP domain"/>
    <property type="match status" value="1"/>
</dbReference>
<dbReference type="AlphaFoldDB" id="D8PGT6"/>
<keyword evidence="4" id="KW-0411">Iron-sulfur</keyword>
<dbReference type="KEGG" id="nde:NIDE2767"/>
<keyword evidence="9" id="KW-1185">Reference proteome</keyword>
<dbReference type="GO" id="GO:0046872">
    <property type="term" value="F:metal ion binding"/>
    <property type="evidence" value="ECO:0007669"/>
    <property type="project" value="UniProtKB-KW"/>
</dbReference>
<evidence type="ECO:0000313" key="8">
    <source>
        <dbReference type="EMBL" id="CBK42473.1"/>
    </source>
</evidence>
<evidence type="ECO:0000256" key="3">
    <source>
        <dbReference type="ARBA" id="ARBA00023004"/>
    </source>
</evidence>
<evidence type="ECO:0000256" key="6">
    <source>
        <dbReference type="ARBA" id="ARBA00038001"/>
    </source>
</evidence>
<evidence type="ECO:0000256" key="1">
    <source>
        <dbReference type="ARBA" id="ARBA00022714"/>
    </source>
</evidence>
<name>D8PGT6_9BACT</name>
<dbReference type="Gene3D" id="2.102.10.10">
    <property type="entry name" value="Rieske [2Fe-2S] iron-sulphur domain"/>
    <property type="match status" value="1"/>
</dbReference>
<dbReference type="Proteomes" id="UP000001660">
    <property type="component" value="Chromosome"/>
</dbReference>
<protein>
    <submittedName>
        <fullName evidence="8">Putative Rieske-type ferredoxin</fullName>
    </submittedName>
</protein>
<evidence type="ECO:0000256" key="2">
    <source>
        <dbReference type="ARBA" id="ARBA00022723"/>
    </source>
</evidence>
<evidence type="ECO:0000256" key="5">
    <source>
        <dbReference type="ARBA" id="ARBA00034078"/>
    </source>
</evidence>
<dbReference type="HOGENOM" id="CLU_055690_5_0_0"/>
<dbReference type="EMBL" id="FP929003">
    <property type="protein sequence ID" value="CBK42473.1"/>
    <property type="molecule type" value="Genomic_DNA"/>
</dbReference>
<comment type="similarity">
    <text evidence="6">Belongs to the bacterial ring-hydroxylating dioxygenase ferredoxin component family.</text>
</comment>
<feature type="domain" description="Rieske" evidence="7">
    <location>
        <begin position="8"/>
        <end position="102"/>
    </location>
</feature>
<keyword evidence="3" id="KW-0408">Iron</keyword>
<proteinExistence type="inferred from homology"/>
<dbReference type="GO" id="GO:0051537">
    <property type="term" value="F:2 iron, 2 sulfur cluster binding"/>
    <property type="evidence" value="ECO:0007669"/>
    <property type="project" value="UniProtKB-KW"/>
</dbReference>
<dbReference type="Pfam" id="PF00355">
    <property type="entry name" value="Rieske"/>
    <property type="match status" value="1"/>
</dbReference>
<gene>
    <name evidence="8" type="ORF">NIDE2767</name>
</gene>
<evidence type="ECO:0000313" key="9">
    <source>
        <dbReference type="Proteomes" id="UP000001660"/>
    </source>
</evidence>
<dbReference type="PANTHER" id="PTHR21496:SF0">
    <property type="entry name" value="RIESKE DOMAIN-CONTAINING PROTEIN"/>
    <property type="match status" value="1"/>
</dbReference>
<dbReference type="eggNOG" id="COG2146">
    <property type="taxonomic scope" value="Bacteria"/>
</dbReference>
<reference evidence="8 9" key="1">
    <citation type="journal article" date="2010" name="Proc. Natl. Acad. Sci. U.S.A.">
        <title>A Nitrospira metagenome illuminates the physiology and evolution of globally important nitrite-oxidizing bacteria.</title>
        <authorList>
            <person name="Lucker S."/>
            <person name="Wagner M."/>
            <person name="Maixner F."/>
            <person name="Pelletier E."/>
            <person name="Koch H."/>
            <person name="Vacherie B."/>
            <person name="Rattei T."/>
            <person name="Sinninghe Damste J."/>
            <person name="Spieck E."/>
            <person name="Le Paslier D."/>
            <person name="Daims H."/>
        </authorList>
    </citation>
    <scope>NUCLEOTIDE SEQUENCE [LARGE SCALE GENOMIC DNA]</scope>
</reference>
<organism evidence="8 9">
    <name type="scientific">Nitrospira defluvii</name>
    <dbReference type="NCBI Taxonomy" id="330214"/>
    <lineage>
        <taxon>Bacteria</taxon>
        <taxon>Pseudomonadati</taxon>
        <taxon>Nitrospirota</taxon>
        <taxon>Nitrospiria</taxon>
        <taxon>Nitrospirales</taxon>
        <taxon>Nitrospiraceae</taxon>
        <taxon>Nitrospira</taxon>
    </lineage>
</organism>
<dbReference type="PROSITE" id="PS51296">
    <property type="entry name" value="RIESKE"/>
    <property type="match status" value="1"/>
</dbReference>
<keyword evidence="2" id="KW-0479">Metal-binding</keyword>
<comment type="cofactor">
    <cofactor evidence="5">
        <name>[2Fe-2S] cluster</name>
        <dbReference type="ChEBI" id="CHEBI:190135"/>
    </cofactor>
</comment>
<dbReference type="InterPro" id="IPR017941">
    <property type="entry name" value="Rieske_2Fe-2S"/>
</dbReference>
<sequence>MESKPDYITVAQVEQVPPGTCRTVEVEGIFLALCNVEGTFHVVDNTCPHAGGPLGEGCMDGELIECPWHGWRFNVRTGERPENPEIRVARVEVRVHGTHVQVKTPLTL</sequence>
<dbReference type="STRING" id="330214.NIDE2767"/>